<dbReference type="InterPro" id="IPR036869">
    <property type="entry name" value="J_dom_sf"/>
</dbReference>
<proteinExistence type="predicted"/>
<protein>
    <submittedName>
        <fullName evidence="3">Chromosome partition protein smc</fullName>
    </submittedName>
</protein>
<dbReference type="Gene3D" id="1.10.287.110">
    <property type="entry name" value="DnaJ domain"/>
    <property type="match status" value="1"/>
</dbReference>
<evidence type="ECO:0000256" key="1">
    <source>
        <dbReference type="SAM" id="Coils"/>
    </source>
</evidence>
<feature type="coiled-coil region" evidence="1">
    <location>
        <begin position="132"/>
        <end position="241"/>
    </location>
</feature>
<dbReference type="AlphaFoldDB" id="A0A1W1BS75"/>
<sequence length="385" mass="46293">MREIFERLKLISNAIKIGDEESIKLQVDRLKSLDLDDEVQKIVDDLMEDSYNQSNIENYLARHNRSIVEEDSVTVELKSKLKVLEREFQELTHKKSEYLNIVEEFNTQYSLKLGTIIRKVLSLKRGIPYREVADKERKLKSIKELYLKEKQELEKLKSHIATLESELSEVDEFEDRYDEIYGELQSLKRELQEREDSLNQKRKIVKKTKEDMDYDPKYQEYKETQNDYEEFKNEYREILNEERYTLTPDEKIEIKRLFRKAAKLCHPDIVTREMMERAKQITQELNIAYAKRDLSKVKEILSQLENSKGFDAISKKIDDKEILKFKITEIKTKIEELKIEIKEIQQDETYNTIESLDDWDNYFDEIKESLQDEYDRLKEELFKSS</sequence>
<dbReference type="SUPFAM" id="SSF46565">
    <property type="entry name" value="Chaperone J-domain"/>
    <property type="match status" value="1"/>
</dbReference>
<dbReference type="EMBL" id="FPHC01000039">
    <property type="protein sequence ID" value="SFV56373.1"/>
    <property type="molecule type" value="Genomic_DNA"/>
</dbReference>
<gene>
    <name evidence="3" type="ORF">MNB_SV-6-1685</name>
</gene>
<keyword evidence="1" id="KW-0175">Coiled coil</keyword>
<dbReference type="InterPro" id="IPR001623">
    <property type="entry name" value="DnaJ_domain"/>
</dbReference>
<accession>A0A1W1BS75</accession>
<dbReference type="SMART" id="SM00271">
    <property type="entry name" value="DnaJ"/>
    <property type="match status" value="1"/>
</dbReference>
<feature type="coiled-coil region" evidence="1">
    <location>
        <begin position="74"/>
        <end position="101"/>
    </location>
</feature>
<organism evidence="3">
    <name type="scientific">hydrothermal vent metagenome</name>
    <dbReference type="NCBI Taxonomy" id="652676"/>
    <lineage>
        <taxon>unclassified sequences</taxon>
        <taxon>metagenomes</taxon>
        <taxon>ecological metagenomes</taxon>
    </lineage>
</organism>
<evidence type="ECO:0000259" key="2">
    <source>
        <dbReference type="PROSITE" id="PS50076"/>
    </source>
</evidence>
<dbReference type="PROSITE" id="PS50076">
    <property type="entry name" value="DNAJ_2"/>
    <property type="match status" value="1"/>
</dbReference>
<feature type="coiled-coil region" evidence="1">
    <location>
        <begin position="320"/>
        <end position="347"/>
    </location>
</feature>
<evidence type="ECO:0000313" key="3">
    <source>
        <dbReference type="EMBL" id="SFV56373.1"/>
    </source>
</evidence>
<name>A0A1W1BS75_9ZZZZ</name>
<reference evidence="3" key="1">
    <citation type="submission" date="2016-10" db="EMBL/GenBank/DDBJ databases">
        <authorList>
            <person name="de Groot N.N."/>
        </authorList>
    </citation>
    <scope>NUCLEOTIDE SEQUENCE</scope>
</reference>
<feature type="domain" description="J" evidence="2">
    <location>
        <begin position="234"/>
        <end position="314"/>
    </location>
</feature>